<feature type="transmembrane region" description="Helical" evidence="7">
    <location>
        <begin position="263"/>
        <end position="289"/>
    </location>
</feature>
<feature type="transmembrane region" description="Helical" evidence="7">
    <location>
        <begin position="209"/>
        <end position="228"/>
    </location>
</feature>
<dbReference type="SUPFAM" id="SSF161098">
    <property type="entry name" value="MetI-like"/>
    <property type="match status" value="1"/>
</dbReference>
<feature type="transmembrane region" description="Helical" evidence="7">
    <location>
        <begin position="136"/>
        <end position="158"/>
    </location>
</feature>
<gene>
    <name evidence="9" type="ORF">GCM10025790_03940</name>
</gene>
<dbReference type="InterPro" id="IPR000515">
    <property type="entry name" value="MetI-like"/>
</dbReference>
<keyword evidence="4 7" id="KW-0812">Transmembrane</keyword>
<dbReference type="PANTHER" id="PTHR43163">
    <property type="entry name" value="DIPEPTIDE TRANSPORT SYSTEM PERMEASE PROTEIN DPPB-RELATED"/>
    <property type="match status" value="1"/>
</dbReference>
<keyword evidence="2 7" id="KW-0813">Transport</keyword>
<keyword evidence="3" id="KW-1003">Cell membrane</keyword>
<evidence type="ECO:0000259" key="8">
    <source>
        <dbReference type="PROSITE" id="PS50928"/>
    </source>
</evidence>
<evidence type="ECO:0000256" key="3">
    <source>
        <dbReference type="ARBA" id="ARBA00022475"/>
    </source>
</evidence>
<organism evidence="9 10">
    <name type="scientific">Nesterenkonia rhizosphaerae</name>
    <dbReference type="NCBI Taxonomy" id="1348272"/>
    <lineage>
        <taxon>Bacteria</taxon>
        <taxon>Bacillati</taxon>
        <taxon>Actinomycetota</taxon>
        <taxon>Actinomycetes</taxon>
        <taxon>Micrococcales</taxon>
        <taxon>Micrococcaceae</taxon>
        <taxon>Nesterenkonia</taxon>
    </lineage>
</organism>
<keyword evidence="5 7" id="KW-1133">Transmembrane helix</keyword>
<dbReference type="CDD" id="cd06261">
    <property type="entry name" value="TM_PBP2"/>
    <property type="match status" value="1"/>
</dbReference>
<dbReference type="RefSeq" id="WP_345476417.1">
    <property type="nucleotide sequence ID" value="NZ_BAABLW010000002.1"/>
</dbReference>
<evidence type="ECO:0000313" key="9">
    <source>
        <dbReference type="EMBL" id="GAA4912545.1"/>
    </source>
</evidence>
<comment type="caution">
    <text evidence="9">The sequence shown here is derived from an EMBL/GenBank/DDBJ whole genome shotgun (WGS) entry which is preliminary data.</text>
</comment>
<keyword evidence="6 7" id="KW-0472">Membrane</keyword>
<dbReference type="InterPro" id="IPR045621">
    <property type="entry name" value="BPD_transp_1_N"/>
</dbReference>
<name>A0ABP9FRR9_9MICC</name>
<protein>
    <submittedName>
        <fullName evidence="9">ABC transporter permease</fullName>
    </submittedName>
</protein>
<dbReference type="PROSITE" id="PS50928">
    <property type="entry name" value="ABC_TM1"/>
    <property type="match status" value="1"/>
</dbReference>
<comment type="subcellular location">
    <subcellularLocation>
        <location evidence="1 7">Cell membrane</location>
        <topology evidence="1 7">Multi-pass membrane protein</topology>
    </subcellularLocation>
</comment>
<dbReference type="Gene3D" id="1.10.3720.10">
    <property type="entry name" value="MetI-like"/>
    <property type="match status" value="1"/>
</dbReference>
<feature type="transmembrane region" description="Helical" evidence="7">
    <location>
        <begin position="170"/>
        <end position="197"/>
    </location>
</feature>
<proteinExistence type="inferred from homology"/>
<evidence type="ECO:0000256" key="6">
    <source>
        <dbReference type="ARBA" id="ARBA00023136"/>
    </source>
</evidence>
<dbReference type="Pfam" id="PF00528">
    <property type="entry name" value="BPD_transp_1"/>
    <property type="match status" value="1"/>
</dbReference>
<reference evidence="10" key="1">
    <citation type="journal article" date="2019" name="Int. J. Syst. Evol. Microbiol.">
        <title>The Global Catalogue of Microorganisms (GCM) 10K type strain sequencing project: providing services to taxonomists for standard genome sequencing and annotation.</title>
        <authorList>
            <consortium name="The Broad Institute Genomics Platform"/>
            <consortium name="The Broad Institute Genome Sequencing Center for Infectious Disease"/>
            <person name="Wu L."/>
            <person name="Ma J."/>
        </authorList>
    </citation>
    <scope>NUCLEOTIDE SEQUENCE [LARGE SCALE GENOMIC DNA]</scope>
    <source>
        <strain evidence="10">JCM 19129</strain>
    </source>
</reference>
<evidence type="ECO:0000256" key="1">
    <source>
        <dbReference type="ARBA" id="ARBA00004651"/>
    </source>
</evidence>
<comment type="similarity">
    <text evidence="7">Belongs to the binding-protein-dependent transport system permease family.</text>
</comment>
<evidence type="ECO:0000256" key="5">
    <source>
        <dbReference type="ARBA" id="ARBA00022989"/>
    </source>
</evidence>
<dbReference type="PANTHER" id="PTHR43163:SF6">
    <property type="entry name" value="DIPEPTIDE TRANSPORT SYSTEM PERMEASE PROTEIN DPPB-RELATED"/>
    <property type="match status" value="1"/>
</dbReference>
<dbReference type="InterPro" id="IPR035906">
    <property type="entry name" value="MetI-like_sf"/>
</dbReference>
<dbReference type="Pfam" id="PF19300">
    <property type="entry name" value="BPD_transp_1_N"/>
    <property type="match status" value="1"/>
</dbReference>
<accession>A0ABP9FRR9</accession>
<evidence type="ECO:0000256" key="2">
    <source>
        <dbReference type="ARBA" id="ARBA00022448"/>
    </source>
</evidence>
<feature type="transmembrane region" description="Helical" evidence="7">
    <location>
        <begin position="43"/>
        <end position="63"/>
    </location>
</feature>
<feature type="domain" description="ABC transmembrane type-1" evidence="8">
    <location>
        <begin position="132"/>
        <end position="332"/>
    </location>
</feature>
<feature type="transmembrane region" description="Helical" evidence="7">
    <location>
        <begin position="309"/>
        <end position="335"/>
    </location>
</feature>
<keyword evidence="10" id="KW-1185">Reference proteome</keyword>
<evidence type="ECO:0000256" key="4">
    <source>
        <dbReference type="ARBA" id="ARBA00022692"/>
    </source>
</evidence>
<dbReference type="EMBL" id="BAABLW010000002">
    <property type="protein sequence ID" value="GAA4912545.1"/>
    <property type="molecule type" value="Genomic_DNA"/>
</dbReference>
<dbReference type="Proteomes" id="UP001500368">
    <property type="component" value="Unassembled WGS sequence"/>
</dbReference>
<evidence type="ECO:0000256" key="7">
    <source>
        <dbReference type="RuleBase" id="RU363032"/>
    </source>
</evidence>
<evidence type="ECO:0000313" key="10">
    <source>
        <dbReference type="Proteomes" id="UP001500368"/>
    </source>
</evidence>
<sequence length="342" mass="36273">MVTTSIDPETEQLRGKDAKRAGRVASAAQRKLLSILLSLGKRLLSGVLVLWGAATVTFFALHIPRGDPALMLLGGIEANPTPEVLAQVGSDWGFDQPVVVQYLGYLSRLTTGDLGVSYQQRMSVVDAISVQLTPTIQLAFTAAAVSILLALVVSLATAKRGPLITGITSNTCIFLASVPGFVIGILLLFLFAAIIPIFPSSGTDGISRLVLPVLTLALSISATLIQVLRTELDEVLEQPFILTARTRGLSLASAKLKHALRHALVPIATMSGFIIANLLGGAVLVETVFSRQGIGRVALEAVQSQDVPLVIGVVLFAAFVFVIVNFIVDILYTVIDPRLETT</sequence>